<dbReference type="SUPFAM" id="SSF54593">
    <property type="entry name" value="Glyoxalase/Bleomycin resistance protein/Dihydroxybiphenyl dioxygenase"/>
    <property type="match status" value="1"/>
</dbReference>
<dbReference type="PROSITE" id="PS51819">
    <property type="entry name" value="VOC"/>
    <property type="match status" value="1"/>
</dbReference>
<dbReference type="InterPro" id="IPR029068">
    <property type="entry name" value="Glyas_Bleomycin-R_OHBP_Dase"/>
</dbReference>
<dbReference type="EMBL" id="CP120992">
    <property type="protein sequence ID" value="WLQ44619.1"/>
    <property type="molecule type" value="Genomic_DNA"/>
</dbReference>
<evidence type="ECO:0000313" key="2">
    <source>
        <dbReference type="EMBL" id="WLQ44619.1"/>
    </source>
</evidence>
<sequence>MPRTQTATERPTGLDLVPELHHVGVQTGDLDNSVAWYQEFFGCRPNWTLDTFSELTLSRLPGITRLTELAVAGLRFHLFERAGHDDAVPGGNTRQFQHICLSTGSAEELRAWRDRWFHLYESGRYTFAGEERPTDIVTDADGVQSCYVLDVNGLELEFTYVPPGGDR</sequence>
<feature type="domain" description="VOC" evidence="1">
    <location>
        <begin position="19"/>
        <end position="161"/>
    </location>
</feature>
<gene>
    <name evidence="2" type="ORF">P8A22_34790</name>
</gene>
<reference evidence="2 3" key="1">
    <citation type="submission" date="2023-03" db="EMBL/GenBank/DDBJ databases">
        <title>Isolation and description of six Streptomyces strains from soil environments, able to metabolize different microbial glucans.</title>
        <authorList>
            <person name="Widen T."/>
            <person name="Larsbrink J."/>
        </authorList>
    </citation>
    <scope>NUCLEOTIDE SEQUENCE [LARGE SCALE GENOMIC DNA]</scope>
    <source>
        <strain evidence="2 3">Mut2</strain>
    </source>
</reference>
<protein>
    <submittedName>
        <fullName evidence="2">VOC family protein</fullName>
    </submittedName>
</protein>
<dbReference type="Gene3D" id="3.10.180.10">
    <property type="entry name" value="2,3-Dihydroxybiphenyl 1,2-Dioxygenase, domain 1"/>
    <property type="match status" value="1"/>
</dbReference>
<organism evidence="2 3">
    <name type="scientific">Streptomyces laculatispora</name>
    <dbReference type="NCBI Taxonomy" id="887464"/>
    <lineage>
        <taxon>Bacteria</taxon>
        <taxon>Bacillati</taxon>
        <taxon>Actinomycetota</taxon>
        <taxon>Actinomycetes</taxon>
        <taxon>Kitasatosporales</taxon>
        <taxon>Streptomycetaceae</taxon>
        <taxon>Streptomyces</taxon>
    </lineage>
</organism>
<keyword evidence="3" id="KW-1185">Reference proteome</keyword>
<dbReference type="InterPro" id="IPR004360">
    <property type="entry name" value="Glyas_Fos-R_dOase_dom"/>
</dbReference>
<dbReference type="CDD" id="cd06587">
    <property type="entry name" value="VOC"/>
    <property type="match status" value="1"/>
</dbReference>
<dbReference type="RefSeq" id="WP_306091890.1">
    <property type="nucleotide sequence ID" value="NZ_CP120992.1"/>
</dbReference>
<evidence type="ECO:0000313" key="3">
    <source>
        <dbReference type="Proteomes" id="UP001229952"/>
    </source>
</evidence>
<accession>A0ABY9ID81</accession>
<evidence type="ECO:0000259" key="1">
    <source>
        <dbReference type="PROSITE" id="PS51819"/>
    </source>
</evidence>
<dbReference type="Pfam" id="PF00903">
    <property type="entry name" value="Glyoxalase"/>
    <property type="match status" value="1"/>
</dbReference>
<proteinExistence type="predicted"/>
<name>A0ABY9ID81_9ACTN</name>
<dbReference type="InterPro" id="IPR037523">
    <property type="entry name" value="VOC_core"/>
</dbReference>
<dbReference type="Proteomes" id="UP001229952">
    <property type="component" value="Chromosome"/>
</dbReference>